<dbReference type="SUPFAM" id="SSF53623">
    <property type="entry name" value="MurD-like peptide ligases, catalytic domain"/>
    <property type="match status" value="1"/>
</dbReference>
<dbReference type="GO" id="GO:0005524">
    <property type="term" value="F:ATP binding"/>
    <property type="evidence" value="ECO:0007669"/>
    <property type="project" value="UniProtKB-UniRule"/>
</dbReference>
<keyword evidence="8 10" id="KW-0131">Cell cycle</keyword>
<dbReference type="SUPFAM" id="SSF63418">
    <property type="entry name" value="MurE/MurF N-terminal domain"/>
    <property type="match status" value="1"/>
</dbReference>
<keyword evidence="3 10" id="KW-0132">Cell division</keyword>
<name>E0Y0U8_9SPHI</name>
<evidence type="ECO:0000256" key="5">
    <source>
        <dbReference type="ARBA" id="ARBA00022840"/>
    </source>
</evidence>
<keyword evidence="2 10" id="KW-0436">Ligase</keyword>
<dbReference type="GO" id="GO:0008360">
    <property type="term" value="P:regulation of cell shape"/>
    <property type="evidence" value="ECO:0007669"/>
    <property type="project" value="UniProtKB-KW"/>
</dbReference>
<evidence type="ECO:0000313" key="14">
    <source>
        <dbReference type="EMBL" id="ADI20289.1"/>
    </source>
</evidence>
<dbReference type="Gene3D" id="3.40.1390.10">
    <property type="entry name" value="MurE/MurF, N-terminal domain"/>
    <property type="match status" value="1"/>
</dbReference>
<keyword evidence="7 10" id="KW-0573">Peptidoglycan synthesis</keyword>
<dbReference type="SUPFAM" id="SSF53244">
    <property type="entry name" value="MurD-like peptide ligases, peptide-binding domain"/>
    <property type="match status" value="1"/>
</dbReference>
<dbReference type="PANTHER" id="PTHR43024:SF1">
    <property type="entry name" value="UDP-N-ACETYLMURAMOYL-TRIPEPTIDE--D-ALANYL-D-ALANINE LIGASE"/>
    <property type="match status" value="1"/>
</dbReference>
<feature type="domain" description="Mur ligase central" evidence="13">
    <location>
        <begin position="92"/>
        <end position="274"/>
    </location>
</feature>
<dbReference type="InterPro" id="IPR051046">
    <property type="entry name" value="MurCDEF_CellWall_CoF430Synth"/>
</dbReference>
<evidence type="ECO:0000256" key="6">
    <source>
        <dbReference type="ARBA" id="ARBA00022960"/>
    </source>
</evidence>
<keyword evidence="6 10" id="KW-0133">Cell shape</keyword>
<comment type="function">
    <text evidence="10 11">Involved in cell wall formation. Catalyzes the final step in the synthesis of UDP-N-acetylmuramoyl-pentapeptide, the precursor of murein.</text>
</comment>
<organism evidence="14">
    <name type="scientific">uncultured Sphingobacterium sp. EB080_L08E11</name>
    <dbReference type="NCBI Taxonomy" id="710992"/>
    <lineage>
        <taxon>Bacteria</taxon>
        <taxon>Pseudomonadati</taxon>
        <taxon>Bacteroidota</taxon>
        <taxon>Sphingobacteriia</taxon>
        <taxon>Sphingobacteriales</taxon>
        <taxon>Sphingobacteriaceae</taxon>
        <taxon>Sphingobacterium</taxon>
        <taxon>environmental samples</taxon>
    </lineage>
</organism>
<evidence type="ECO:0000256" key="10">
    <source>
        <dbReference type="HAMAP-Rule" id="MF_02019"/>
    </source>
</evidence>
<evidence type="ECO:0000256" key="8">
    <source>
        <dbReference type="ARBA" id="ARBA00023306"/>
    </source>
</evidence>
<dbReference type="InterPro" id="IPR004101">
    <property type="entry name" value="Mur_ligase_C"/>
</dbReference>
<dbReference type="GO" id="GO:0005737">
    <property type="term" value="C:cytoplasm"/>
    <property type="evidence" value="ECO:0007669"/>
    <property type="project" value="UniProtKB-SubCell"/>
</dbReference>
<dbReference type="Pfam" id="PF08245">
    <property type="entry name" value="Mur_ligase_M"/>
    <property type="match status" value="1"/>
</dbReference>
<keyword evidence="1 10" id="KW-0963">Cytoplasm</keyword>
<keyword evidence="9 10" id="KW-0961">Cell wall biogenesis/degradation</keyword>
<dbReference type="NCBIfam" id="TIGR01143">
    <property type="entry name" value="murF"/>
    <property type="match status" value="1"/>
</dbReference>
<evidence type="ECO:0000256" key="9">
    <source>
        <dbReference type="ARBA" id="ARBA00023316"/>
    </source>
</evidence>
<evidence type="ECO:0000259" key="13">
    <source>
        <dbReference type="Pfam" id="PF08245"/>
    </source>
</evidence>
<dbReference type="Gene3D" id="3.40.1190.10">
    <property type="entry name" value="Mur-like, catalytic domain"/>
    <property type="match status" value="1"/>
</dbReference>
<dbReference type="InterPro" id="IPR005863">
    <property type="entry name" value="UDP-N-AcMur_synth"/>
</dbReference>
<dbReference type="InterPro" id="IPR013221">
    <property type="entry name" value="Mur_ligase_cen"/>
</dbReference>
<comment type="catalytic activity">
    <reaction evidence="10 11">
        <text>D-alanyl-D-alanine + UDP-N-acetyl-alpha-D-muramoyl-L-alanyl-gamma-D-glutamyl-meso-2,6-diaminopimelate + ATP = UDP-N-acetyl-alpha-D-muramoyl-L-alanyl-gamma-D-glutamyl-meso-2,6-diaminopimeloyl-D-alanyl-D-alanine + ADP + phosphate + H(+)</text>
        <dbReference type="Rhea" id="RHEA:28374"/>
        <dbReference type="ChEBI" id="CHEBI:15378"/>
        <dbReference type="ChEBI" id="CHEBI:30616"/>
        <dbReference type="ChEBI" id="CHEBI:43474"/>
        <dbReference type="ChEBI" id="CHEBI:57822"/>
        <dbReference type="ChEBI" id="CHEBI:61386"/>
        <dbReference type="ChEBI" id="CHEBI:83905"/>
        <dbReference type="ChEBI" id="CHEBI:456216"/>
        <dbReference type="EC" id="6.3.2.10"/>
    </reaction>
</comment>
<comment type="pathway">
    <text evidence="10 11">Cell wall biogenesis; peptidoglycan biosynthesis.</text>
</comment>
<dbReference type="Gene3D" id="3.90.190.20">
    <property type="entry name" value="Mur ligase, C-terminal domain"/>
    <property type="match status" value="1"/>
</dbReference>
<dbReference type="GO" id="GO:0051301">
    <property type="term" value="P:cell division"/>
    <property type="evidence" value="ECO:0007669"/>
    <property type="project" value="UniProtKB-KW"/>
</dbReference>
<comment type="similarity">
    <text evidence="10">Belongs to the MurCDEF family. MurF subfamily.</text>
</comment>
<evidence type="ECO:0000256" key="1">
    <source>
        <dbReference type="ARBA" id="ARBA00022490"/>
    </source>
</evidence>
<gene>
    <name evidence="10" type="primary">murF</name>
</gene>
<comment type="subcellular location">
    <subcellularLocation>
        <location evidence="10 11">Cytoplasm</location>
    </subcellularLocation>
</comment>
<evidence type="ECO:0000256" key="7">
    <source>
        <dbReference type="ARBA" id="ARBA00022984"/>
    </source>
</evidence>
<dbReference type="InterPro" id="IPR036565">
    <property type="entry name" value="Mur-like_cat_sf"/>
</dbReference>
<protein>
    <recommendedName>
        <fullName evidence="10 11">UDP-N-acetylmuramoyl-tripeptide--D-alanyl-D-alanine ligase</fullName>
        <ecNumber evidence="10 11">6.3.2.10</ecNumber>
    </recommendedName>
    <alternativeName>
        <fullName evidence="10">D-alanyl-D-alanine-adding enzyme</fullName>
    </alternativeName>
</protein>
<dbReference type="GO" id="GO:0071555">
    <property type="term" value="P:cell wall organization"/>
    <property type="evidence" value="ECO:0007669"/>
    <property type="project" value="UniProtKB-KW"/>
</dbReference>
<reference evidence="14" key="1">
    <citation type="journal article" date="2011" name="Environ. Microbiol.">
        <title>Time-series analyses of Monterey Bay coastal microbial picoplankton using a 'genome proxy' microarray.</title>
        <authorList>
            <person name="Rich V.I."/>
            <person name="Pham V.D."/>
            <person name="Eppley J."/>
            <person name="Shi Y."/>
            <person name="DeLong E.F."/>
        </authorList>
    </citation>
    <scope>NUCLEOTIDE SEQUENCE</scope>
</reference>
<sequence length="424" mass="46205">MKVFEAFLSCGSICTDTRSIVPGSVFFALKGVSFNGNTFALQALEAGAAFAVVDENVGDDERLIKVSDVLTAMQGCALDYRRHLNIPTIGLTGSNGKTTTKELFLAVLKTKYKVHATKGNFNNHIGVPLTILSAPKETEMLIVEMGANHQKEIGQLASIAEPTLGYITNYGKAHLEGFGGVEGIIKGKSELYDYIAQNEEGVALVNADDAIQLEKSAACRRTTFGKTNAQFTYTVEEKDEFAGIQFSIATASYTIQSNLSGSFNCTNLAAAVALGRYCDVPAPAIVQALTDYLPAMNRVEWRKTPSNQVLLDAYNANPTSMSLSIENFAKWHKDGWLVLGDMFELGEESAAEHRAIVKLVQRINMEERCILVGKHFGRTSWRGKQFPTTGDLKTYWKENGAPKDAAILLKGSRGIALEQLLPLL</sequence>
<dbReference type="GO" id="GO:0009252">
    <property type="term" value="P:peptidoglycan biosynthetic process"/>
    <property type="evidence" value="ECO:0007669"/>
    <property type="project" value="UniProtKB-UniRule"/>
</dbReference>
<evidence type="ECO:0000259" key="12">
    <source>
        <dbReference type="Pfam" id="PF02875"/>
    </source>
</evidence>
<dbReference type="InterPro" id="IPR036615">
    <property type="entry name" value="Mur_ligase_C_dom_sf"/>
</dbReference>
<evidence type="ECO:0000256" key="4">
    <source>
        <dbReference type="ARBA" id="ARBA00022741"/>
    </source>
</evidence>
<keyword evidence="5 10" id="KW-0067">ATP-binding</keyword>
<dbReference type="InterPro" id="IPR035911">
    <property type="entry name" value="MurE/MurF_N"/>
</dbReference>
<dbReference type="EMBL" id="GU474939">
    <property type="protein sequence ID" value="ADI20289.1"/>
    <property type="molecule type" value="Genomic_DNA"/>
</dbReference>
<evidence type="ECO:0000256" key="2">
    <source>
        <dbReference type="ARBA" id="ARBA00022598"/>
    </source>
</evidence>
<dbReference type="UniPathway" id="UPA00219"/>
<feature type="binding site" evidence="10">
    <location>
        <begin position="93"/>
        <end position="99"/>
    </location>
    <ligand>
        <name>ATP</name>
        <dbReference type="ChEBI" id="CHEBI:30616"/>
    </ligand>
</feature>
<dbReference type="Pfam" id="PF02875">
    <property type="entry name" value="Mur_ligase_C"/>
    <property type="match status" value="1"/>
</dbReference>
<dbReference type="GO" id="GO:0047480">
    <property type="term" value="F:UDP-N-acetylmuramoyl-tripeptide-D-alanyl-D-alanine ligase activity"/>
    <property type="evidence" value="ECO:0007669"/>
    <property type="project" value="UniProtKB-UniRule"/>
</dbReference>
<dbReference type="HAMAP" id="MF_02019">
    <property type="entry name" value="MurF"/>
    <property type="match status" value="1"/>
</dbReference>
<evidence type="ECO:0000256" key="11">
    <source>
        <dbReference type="RuleBase" id="RU004136"/>
    </source>
</evidence>
<evidence type="ECO:0000256" key="3">
    <source>
        <dbReference type="ARBA" id="ARBA00022618"/>
    </source>
</evidence>
<keyword evidence="4 10" id="KW-0547">Nucleotide-binding</keyword>
<proteinExistence type="inferred from homology"/>
<dbReference type="EC" id="6.3.2.10" evidence="10 11"/>
<dbReference type="AlphaFoldDB" id="E0Y0U8"/>
<accession>E0Y0U8</accession>
<dbReference type="GO" id="GO:0008766">
    <property type="term" value="F:UDP-N-acetylmuramoylalanyl-D-glutamyl-2,6-diaminopimelate-D-alanyl-D-alanine ligase activity"/>
    <property type="evidence" value="ECO:0007669"/>
    <property type="project" value="RHEA"/>
</dbReference>
<dbReference type="PANTHER" id="PTHR43024">
    <property type="entry name" value="UDP-N-ACETYLMURAMOYL-TRIPEPTIDE--D-ALANYL-D-ALANINE LIGASE"/>
    <property type="match status" value="1"/>
</dbReference>
<feature type="domain" description="Mur ligase C-terminal" evidence="12">
    <location>
        <begin position="298"/>
        <end position="373"/>
    </location>
</feature>